<keyword evidence="4" id="KW-0029">Amino-acid transport</keyword>
<name>A0ABX1YEP4_9BACL</name>
<organism evidence="10 11">
    <name type="scientific">Paenibacillus phytohabitans</name>
    <dbReference type="NCBI Taxonomy" id="2654978"/>
    <lineage>
        <taxon>Bacteria</taxon>
        <taxon>Bacillati</taxon>
        <taxon>Bacillota</taxon>
        <taxon>Bacilli</taxon>
        <taxon>Bacillales</taxon>
        <taxon>Paenibacillaceae</taxon>
        <taxon>Paenibacillus</taxon>
    </lineage>
</organism>
<dbReference type="EMBL" id="WHOB01000020">
    <property type="protein sequence ID" value="NOU78496.1"/>
    <property type="molecule type" value="Genomic_DNA"/>
</dbReference>
<accession>A0ABX1YEP4</accession>
<evidence type="ECO:0000256" key="7">
    <source>
        <dbReference type="SAM" id="MobiDB-lite"/>
    </source>
</evidence>
<feature type="transmembrane region" description="Helical" evidence="8">
    <location>
        <begin position="182"/>
        <end position="205"/>
    </location>
</feature>
<keyword evidence="2" id="KW-0813">Transport</keyword>
<feature type="transmembrane region" description="Helical" evidence="8">
    <location>
        <begin position="268"/>
        <end position="287"/>
    </location>
</feature>
<evidence type="ECO:0000259" key="9">
    <source>
        <dbReference type="Pfam" id="PF00324"/>
    </source>
</evidence>
<evidence type="ECO:0000256" key="4">
    <source>
        <dbReference type="ARBA" id="ARBA00022970"/>
    </source>
</evidence>
<feature type="transmembrane region" description="Helical" evidence="8">
    <location>
        <begin position="428"/>
        <end position="447"/>
    </location>
</feature>
<keyword evidence="11" id="KW-1185">Reference proteome</keyword>
<dbReference type="InterPro" id="IPR004841">
    <property type="entry name" value="AA-permease/SLC12A_dom"/>
</dbReference>
<feature type="transmembrane region" description="Helical" evidence="8">
    <location>
        <begin position="384"/>
        <end position="407"/>
    </location>
</feature>
<feature type="transmembrane region" description="Helical" evidence="8">
    <location>
        <begin position="73"/>
        <end position="92"/>
    </location>
</feature>
<dbReference type="Gene3D" id="1.20.1740.10">
    <property type="entry name" value="Amino acid/polyamine transporter I"/>
    <property type="match status" value="1"/>
</dbReference>
<keyword evidence="6 8" id="KW-0472">Membrane</keyword>
<gene>
    <name evidence="10" type="ORF">GC101_06330</name>
</gene>
<dbReference type="Pfam" id="PF00324">
    <property type="entry name" value="AA_permease"/>
    <property type="match status" value="1"/>
</dbReference>
<feature type="transmembrane region" description="Helical" evidence="8">
    <location>
        <begin position="41"/>
        <end position="61"/>
    </location>
</feature>
<dbReference type="RefSeq" id="WP_171716574.1">
    <property type="nucleotide sequence ID" value="NZ_WHOB01000020.1"/>
</dbReference>
<evidence type="ECO:0000256" key="2">
    <source>
        <dbReference type="ARBA" id="ARBA00022448"/>
    </source>
</evidence>
<proteinExistence type="predicted"/>
<feature type="transmembrane region" description="Helical" evidence="8">
    <location>
        <begin position="307"/>
        <end position="336"/>
    </location>
</feature>
<sequence>MEEGKQGSQVKNEQVEKLARLDKLQKLEKPRKSGNPGKKGLSVWQLTMLALGTVVGGSFFLGSSVAIRAAGPSVLLAYVIGGVLVYLILSALSEMTVANPAPGSFRTYTEQAFGRGAGFTVGWVYWTGLVLAMSSEATAVSILLRGWFPALPLALAGSGIIVLVTLLNLLGAERLGKLESGLAAFKLLAIVAFIVIAVAIVAGFGTRGEAAAGIQVVRGQSLFPGGIAGIAGSMLMVMFTYAGFEVLGLAASETGNPGVTIPRAIRRTILLLVSLYLAAMTALFLLLPRALVSEQISPFVSALSLYGLGWTGTVMNIVLVSAILSTMLASVFGLGRMLRSLAEEGHTPAWMRDRTDIPYRGILISGGAMLAGLGLGMLLPQGVYLFLVSSGGFALLFSYFIIMASHYRLRRRNGGPFKGQRGLRGYPYSSWIAMGSLVAILASMPLIPGQGGGLAAGIMFVLVFSGIYAVGALRKGRESGRRRQPSLQVKVPGGRAQMEAAEEWTDRHQGRLQERHNRPDQSGRHSSQGGAKGGGKRKKRKQK</sequence>
<feature type="transmembrane region" description="Helical" evidence="8">
    <location>
        <begin position="225"/>
        <end position="247"/>
    </location>
</feature>
<dbReference type="PANTHER" id="PTHR43495:SF5">
    <property type="entry name" value="GAMMA-AMINOBUTYRIC ACID PERMEASE"/>
    <property type="match status" value="1"/>
</dbReference>
<evidence type="ECO:0000256" key="1">
    <source>
        <dbReference type="ARBA" id="ARBA00004141"/>
    </source>
</evidence>
<evidence type="ECO:0000256" key="3">
    <source>
        <dbReference type="ARBA" id="ARBA00022692"/>
    </source>
</evidence>
<protein>
    <submittedName>
        <fullName evidence="10">Amino acid permease</fullName>
    </submittedName>
</protein>
<dbReference type="PANTHER" id="PTHR43495">
    <property type="entry name" value="GABA PERMEASE"/>
    <property type="match status" value="1"/>
</dbReference>
<dbReference type="PIRSF" id="PIRSF006060">
    <property type="entry name" value="AA_transporter"/>
    <property type="match status" value="1"/>
</dbReference>
<feature type="transmembrane region" description="Helical" evidence="8">
    <location>
        <begin position="357"/>
        <end position="378"/>
    </location>
</feature>
<feature type="region of interest" description="Disordered" evidence="7">
    <location>
        <begin position="479"/>
        <end position="543"/>
    </location>
</feature>
<feature type="transmembrane region" description="Helical" evidence="8">
    <location>
        <begin position="112"/>
        <end position="134"/>
    </location>
</feature>
<keyword evidence="3 8" id="KW-0812">Transmembrane</keyword>
<dbReference type="Proteomes" id="UP000596857">
    <property type="component" value="Unassembled WGS sequence"/>
</dbReference>
<evidence type="ECO:0000256" key="8">
    <source>
        <dbReference type="SAM" id="Phobius"/>
    </source>
</evidence>
<feature type="transmembrane region" description="Helical" evidence="8">
    <location>
        <begin position="146"/>
        <end position="170"/>
    </location>
</feature>
<evidence type="ECO:0000256" key="6">
    <source>
        <dbReference type="ARBA" id="ARBA00023136"/>
    </source>
</evidence>
<evidence type="ECO:0000313" key="11">
    <source>
        <dbReference type="Proteomes" id="UP000596857"/>
    </source>
</evidence>
<feature type="transmembrane region" description="Helical" evidence="8">
    <location>
        <begin position="453"/>
        <end position="473"/>
    </location>
</feature>
<comment type="subcellular location">
    <subcellularLocation>
        <location evidence="1">Membrane</location>
        <topology evidence="1">Multi-pass membrane protein</topology>
    </subcellularLocation>
</comment>
<feature type="compositionally biased region" description="Basic and acidic residues" evidence="7">
    <location>
        <begin position="504"/>
        <end position="523"/>
    </location>
</feature>
<feature type="compositionally biased region" description="Basic residues" evidence="7">
    <location>
        <begin position="534"/>
        <end position="543"/>
    </location>
</feature>
<keyword evidence="5 8" id="KW-1133">Transmembrane helix</keyword>
<evidence type="ECO:0000256" key="5">
    <source>
        <dbReference type="ARBA" id="ARBA00022989"/>
    </source>
</evidence>
<reference evidence="10 11" key="1">
    <citation type="submission" date="2019-10" db="EMBL/GenBank/DDBJ databases">
        <title>Description of Paenibacillus terricola sp. nov.</title>
        <authorList>
            <person name="Carlier A."/>
            <person name="Qi S."/>
        </authorList>
    </citation>
    <scope>NUCLEOTIDE SEQUENCE [LARGE SCALE GENOMIC DNA]</scope>
    <source>
        <strain evidence="10 11">LMG 31459</strain>
    </source>
</reference>
<comment type="caution">
    <text evidence="10">The sequence shown here is derived from an EMBL/GenBank/DDBJ whole genome shotgun (WGS) entry which is preliminary data.</text>
</comment>
<evidence type="ECO:0000313" key="10">
    <source>
        <dbReference type="EMBL" id="NOU78496.1"/>
    </source>
</evidence>
<feature type="domain" description="Amino acid permease/ SLC12A" evidence="9">
    <location>
        <begin position="46"/>
        <end position="478"/>
    </location>
</feature>